<accession>A0A2Z6S8T5</accession>
<reference evidence="1 2" key="1">
    <citation type="submission" date="2017-11" db="EMBL/GenBank/DDBJ databases">
        <title>The genome of Rhizophagus clarus HR1 reveals common genetic basis of auxotrophy among arbuscular mycorrhizal fungi.</title>
        <authorList>
            <person name="Kobayashi Y."/>
        </authorList>
    </citation>
    <scope>NUCLEOTIDE SEQUENCE [LARGE SCALE GENOMIC DNA]</scope>
    <source>
        <strain evidence="1 2">HR1</strain>
    </source>
</reference>
<dbReference type="Proteomes" id="UP000247702">
    <property type="component" value="Unassembled WGS sequence"/>
</dbReference>
<dbReference type="AlphaFoldDB" id="A0A2Z6S8T5"/>
<protein>
    <submittedName>
        <fullName evidence="1">Uncharacterized protein</fullName>
    </submittedName>
</protein>
<comment type="caution">
    <text evidence="1">The sequence shown here is derived from an EMBL/GenBank/DDBJ whole genome shotgun (WGS) entry which is preliminary data.</text>
</comment>
<dbReference type="EMBL" id="BEXD01003308">
    <property type="protein sequence ID" value="GBC00779.1"/>
    <property type="molecule type" value="Genomic_DNA"/>
</dbReference>
<organism evidence="1 2">
    <name type="scientific">Rhizophagus clarus</name>
    <dbReference type="NCBI Taxonomy" id="94130"/>
    <lineage>
        <taxon>Eukaryota</taxon>
        <taxon>Fungi</taxon>
        <taxon>Fungi incertae sedis</taxon>
        <taxon>Mucoromycota</taxon>
        <taxon>Glomeromycotina</taxon>
        <taxon>Glomeromycetes</taxon>
        <taxon>Glomerales</taxon>
        <taxon>Glomeraceae</taxon>
        <taxon>Rhizophagus</taxon>
    </lineage>
</organism>
<sequence length="87" mass="9990">DHLELKEEALITQDNQIILLEETVEKRKSQILKISHFQNTSNKHFEEEQENMAIPDILINIATALDRVKAYIDGDTSFNPKNTLNGI</sequence>
<evidence type="ECO:0000313" key="1">
    <source>
        <dbReference type="EMBL" id="GBC00779.1"/>
    </source>
</evidence>
<name>A0A2Z6S8T5_9GLOM</name>
<feature type="non-terminal residue" evidence="1">
    <location>
        <position position="1"/>
    </location>
</feature>
<keyword evidence="2" id="KW-1185">Reference proteome</keyword>
<gene>
    <name evidence="1" type="ORF">RclHR1_39760001</name>
</gene>
<proteinExistence type="predicted"/>
<evidence type="ECO:0000313" key="2">
    <source>
        <dbReference type="Proteomes" id="UP000247702"/>
    </source>
</evidence>